<dbReference type="Proteomes" id="UP000499080">
    <property type="component" value="Unassembled WGS sequence"/>
</dbReference>
<evidence type="ECO:0000313" key="1">
    <source>
        <dbReference type="EMBL" id="GBM74094.1"/>
    </source>
</evidence>
<accession>A0A4Y2I8W3</accession>
<dbReference type="EMBL" id="BGPR01002473">
    <property type="protein sequence ID" value="GBM74094.1"/>
    <property type="molecule type" value="Genomic_DNA"/>
</dbReference>
<gene>
    <name evidence="1" type="ORF">AVEN_178675_1</name>
</gene>
<keyword evidence="2" id="KW-1185">Reference proteome</keyword>
<dbReference type="AlphaFoldDB" id="A0A4Y2I8W3"/>
<comment type="caution">
    <text evidence="1">The sequence shown here is derived from an EMBL/GenBank/DDBJ whole genome shotgun (WGS) entry which is preliminary data.</text>
</comment>
<reference evidence="1 2" key="1">
    <citation type="journal article" date="2019" name="Sci. Rep.">
        <title>Orb-weaving spider Araneus ventricosus genome elucidates the spidroin gene catalogue.</title>
        <authorList>
            <person name="Kono N."/>
            <person name="Nakamura H."/>
            <person name="Ohtoshi R."/>
            <person name="Moran D.A.P."/>
            <person name="Shinohara A."/>
            <person name="Yoshida Y."/>
            <person name="Fujiwara M."/>
            <person name="Mori M."/>
            <person name="Tomita M."/>
            <person name="Arakawa K."/>
        </authorList>
    </citation>
    <scope>NUCLEOTIDE SEQUENCE [LARGE SCALE GENOMIC DNA]</scope>
</reference>
<organism evidence="1 2">
    <name type="scientific">Araneus ventricosus</name>
    <name type="common">Orbweaver spider</name>
    <name type="synonym">Epeira ventricosa</name>
    <dbReference type="NCBI Taxonomy" id="182803"/>
    <lineage>
        <taxon>Eukaryota</taxon>
        <taxon>Metazoa</taxon>
        <taxon>Ecdysozoa</taxon>
        <taxon>Arthropoda</taxon>
        <taxon>Chelicerata</taxon>
        <taxon>Arachnida</taxon>
        <taxon>Araneae</taxon>
        <taxon>Araneomorphae</taxon>
        <taxon>Entelegynae</taxon>
        <taxon>Araneoidea</taxon>
        <taxon>Araneidae</taxon>
        <taxon>Araneus</taxon>
    </lineage>
</organism>
<evidence type="ECO:0000313" key="2">
    <source>
        <dbReference type="Proteomes" id="UP000499080"/>
    </source>
</evidence>
<protein>
    <submittedName>
        <fullName evidence="1">Uncharacterized protein</fullName>
    </submittedName>
</protein>
<sequence>METQRIVVARRCLGVARPFRWNTGKCSRSKAKESTDRDISSVTFVNCIRVVGTVRLVGFRAKSKSVIWRNEATGSGEKACGWIPTLAQLTKQSLTLSHRARRSKNFPLTPTKAGLRRLDSF</sequence>
<name>A0A4Y2I8W3_ARAVE</name>
<proteinExistence type="predicted"/>